<dbReference type="EMBL" id="JAMXQV010000008">
    <property type="protein sequence ID" value="MCR6484784.1"/>
    <property type="molecule type" value="Genomic_DNA"/>
</dbReference>
<keyword evidence="1" id="KW-0812">Transmembrane</keyword>
<protein>
    <submittedName>
        <fullName evidence="2">Uncharacterized protein</fullName>
    </submittedName>
</protein>
<feature type="transmembrane region" description="Helical" evidence="1">
    <location>
        <begin position="12"/>
        <end position="36"/>
    </location>
</feature>
<gene>
    <name evidence="2" type="ORF">M8542_18305</name>
</gene>
<evidence type="ECO:0000256" key="1">
    <source>
        <dbReference type="SAM" id="Phobius"/>
    </source>
</evidence>
<name>A0A9X2N9W5_9PSEU</name>
<organism evidence="2 3">
    <name type="scientific">Amycolatopsis iheyensis</name>
    <dbReference type="NCBI Taxonomy" id="2945988"/>
    <lineage>
        <taxon>Bacteria</taxon>
        <taxon>Bacillati</taxon>
        <taxon>Actinomycetota</taxon>
        <taxon>Actinomycetes</taxon>
        <taxon>Pseudonocardiales</taxon>
        <taxon>Pseudonocardiaceae</taxon>
        <taxon>Amycolatopsis</taxon>
    </lineage>
</organism>
<sequence>MTAEPQHSRRRFVVGAIALVGVAALVVVAVVIALAVDRSSGPSRAEPDYEAVVRDTVSIIFPGSVASPEQVHELLPSSKRSTDVACDNLARMSRSEVVGYTTLSVGDRAKADMLVASMERNVCSRR</sequence>
<accession>A0A9X2N9W5</accession>
<dbReference type="Proteomes" id="UP001144096">
    <property type="component" value="Unassembled WGS sequence"/>
</dbReference>
<dbReference type="AlphaFoldDB" id="A0A9X2N9W5"/>
<keyword evidence="1" id="KW-1133">Transmembrane helix</keyword>
<keyword evidence="1" id="KW-0472">Membrane</keyword>
<dbReference type="PROSITE" id="PS51318">
    <property type="entry name" value="TAT"/>
    <property type="match status" value="1"/>
</dbReference>
<dbReference type="RefSeq" id="WP_257921390.1">
    <property type="nucleotide sequence ID" value="NZ_JAMXQV010000008.1"/>
</dbReference>
<evidence type="ECO:0000313" key="3">
    <source>
        <dbReference type="Proteomes" id="UP001144096"/>
    </source>
</evidence>
<reference evidence="2" key="1">
    <citation type="submission" date="2022-06" db="EMBL/GenBank/DDBJ databases">
        <title>Amycolatopsis iheyaensis sp. nov., a new species of the genus Amycolatopsis isolated from soil in Iheya island, Japan.</title>
        <authorList>
            <person name="Ngamcharungchit C."/>
            <person name="Kanto H."/>
            <person name="Take A."/>
            <person name="Intra B."/>
            <person name="Matsumoto A."/>
            <person name="Panbangred W."/>
            <person name="Inahashi Y."/>
        </authorList>
    </citation>
    <scope>NUCLEOTIDE SEQUENCE</scope>
    <source>
        <strain evidence="2">OK19-0408</strain>
    </source>
</reference>
<dbReference type="InterPro" id="IPR006311">
    <property type="entry name" value="TAT_signal"/>
</dbReference>
<proteinExistence type="predicted"/>
<comment type="caution">
    <text evidence="2">The sequence shown here is derived from an EMBL/GenBank/DDBJ whole genome shotgun (WGS) entry which is preliminary data.</text>
</comment>
<evidence type="ECO:0000313" key="2">
    <source>
        <dbReference type="EMBL" id="MCR6484784.1"/>
    </source>
</evidence>
<keyword evidence="3" id="KW-1185">Reference proteome</keyword>